<evidence type="ECO:0000259" key="9">
    <source>
        <dbReference type="PROSITE" id="PS51294"/>
    </source>
</evidence>
<feature type="compositionally biased region" description="Acidic residues" evidence="7">
    <location>
        <begin position="176"/>
        <end position="196"/>
    </location>
</feature>
<dbReference type="InterPro" id="IPR017930">
    <property type="entry name" value="Myb_dom"/>
</dbReference>
<keyword evidence="4" id="KW-0238">DNA-binding</keyword>
<keyword evidence="3" id="KW-0805">Transcription regulation</keyword>
<evidence type="ECO:0000256" key="7">
    <source>
        <dbReference type="SAM" id="MobiDB-lite"/>
    </source>
</evidence>
<sequence>MEGVPEGAQRAKPSGTDDRIKGPWSPEEDVVLNRLVDKFGARNWSLIARGIPGRSGKSCRLRWCNQLNPGVKRKPFTGNPSSFLLTLTLTNAMHMILNMSFSLNSMSTEEEDRAIIAAHAIHGNKWASIARMLPGRTDNAIKNHWNSTLRRKHNGDGHNHKDGSSDGSEKGKDDTSDPDLPNDDSENEERDSETETDVFTPPAAAQITDLPKPLRPIPRPSAFTSYRKLLESETINPSPSTPTIDEEALISTTMSSFMQPMWAWTSPAVPSTCSRGCCPPQLTSRQETSISPRGPLMGGPHYVEFVEEEMAPSSETSFVPEVGAQEEAVLSSAVHAAVKEIVVPLLQGQVMQAAESVLAAEKDCKANASSGLDLGLMREIVAQEISRYKSLRVPEPDSSL</sequence>
<dbReference type="FunFam" id="1.10.10.60:FF:000060">
    <property type="entry name" value="MYB transcription factor"/>
    <property type="match status" value="1"/>
</dbReference>
<dbReference type="InterPro" id="IPR009057">
    <property type="entry name" value="Homeodomain-like_sf"/>
</dbReference>
<dbReference type="PROSITE" id="PS51294">
    <property type="entry name" value="HTH_MYB"/>
    <property type="match status" value="2"/>
</dbReference>
<dbReference type="AlphaFoldDB" id="A0A8T0HZD5"/>
<evidence type="ECO:0000313" key="10">
    <source>
        <dbReference type="EMBL" id="KAG0576552.1"/>
    </source>
</evidence>
<keyword evidence="6" id="KW-0539">Nucleus</keyword>
<feature type="region of interest" description="Disordered" evidence="7">
    <location>
        <begin position="1"/>
        <end position="25"/>
    </location>
</feature>
<dbReference type="PANTHER" id="PTHR45614">
    <property type="entry name" value="MYB PROTEIN-RELATED"/>
    <property type="match status" value="1"/>
</dbReference>
<dbReference type="InterPro" id="IPR050560">
    <property type="entry name" value="MYB_TF"/>
</dbReference>
<evidence type="ECO:0000256" key="1">
    <source>
        <dbReference type="ARBA" id="ARBA00004123"/>
    </source>
</evidence>
<evidence type="ECO:0000313" key="11">
    <source>
        <dbReference type="Proteomes" id="UP000822688"/>
    </source>
</evidence>
<dbReference type="GO" id="GO:0000978">
    <property type="term" value="F:RNA polymerase II cis-regulatory region sequence-specific DNA binding"/>
    <property type="evidence" value="ECO:0007669"/>
    <property type="project" value="TreeGrafter"/>
</dbReference>
<dbReference type="PANTHER" id="PTHR45614:SF25">
    <property type="entry name" value="MYB PROTEIN"/>
    <property type="match status" value="1"/>
</dbReference>
<accession>A0A8T0HZD5</accession>
<dbReference type="InterPro" id="IPR001005">
    <property type="entry name" value="SANT/Myb"/>
</dbReference>
<feature type="compositionally biased region" description="Basic and acidic residues" evidence="7">
    <location>
        <begin position="154"/>
        <end position="175"/>
    </location>
</feature>
<evidence type="ECO:0000256" key="2">
    <source>
        <dbReference type="ARBA" id="ARBA00022737"/>
    </source>
</evidence>
<dbReference type="SUPFAM" id="SSF46689">
    <property type="entry name" value="Homeodomain-like"/>
    <property type="match status" value="1"/>
</dbReference>
<reference evidence="10" key="1">
    <citation type="submission" date="2020-06" db="EMBL/GenBank/DDBJ databases">
        <title>WGS assembly of Ceratodon purpureus strain R40.</title>
        <authorList>
            <person name="Carey S.B."/>
            <person name="Jenkins J."/>
            <person name="Shu S."/>
            <person name="Lovell J.T."/>
            <person name="Sreedasyam A."/>
            <person name="Maumus F."/>
            <person name="Tiley G.P."/>
            <person name="Fernandez-Pozo N."/>
            <person name="Barry K."/>
            <person name="Chen C."/>
            <person name="Wang M."/>
            <person name="Lipzen A."/>
            <person name="Daum C."/>
            <person name="Saski C.A."/>
            <person name="Payton A.C."/>
            <person name="Mcbreen J.C."/>
            <person name="Conrad R.E."/>
            <person name="Kollar L.M."/>
            <person name="Olsson S."/>
            <person name="Huttunen S."/>
            <person name="Landis J.B."/>
            <person name="Wickett N.J."/>
            <person name="Johnson M.G."/>
            <person name="Rensing S.A."/>
            <person name="Grimwood J."/>
            <person name="Schmutz J."/>
            <person name="Mcdaniel S.F."/>
        </authorList>
    </citation>
    <scope>NUCLEOTIDE SEQUENCE</scope>
    <source>
        <strain evidence="10">R40</strain>
    </source>
</reference>
<dbReference type="Proteomes" id="UP000822688">
    <property type="component" value="Chromosome 5"/>
</dbReference>
<feature type="domain" description="HTH myb-type" evidence="9">
    <location>
        <begin position="16"/>
        <end position="71"/>
    </location>
</feature>
<feature type="domain" description="Myb-like" evidence="8">
    <location>
        <begin position="108"/>
        <end position="149"/>
    </location>
</feature>
<keyword evidence="5" id="KW-0804">Transcription</keyword>
<dbReference type="Pfam" id="PF00249">
    <property type="entry name" value="Myb_DNA-binding"/>
    <property type="match status" value="2"/>
</dbReference>
<dbReference type="GO" id="GO:0000981">
    <property type="term" value="F:DNA-binding transcription factor activity, RNA polymerase II-specific"/>
    <property type="evidence" value="ECO:0007669"/>
    <property type="project" value="TreeGrafter"/>
</dbReference>
<evidence type="ECO:0000256" key="4">
    <source>
        <dbReference type="ARBA" id="ARBA00023125"/>
    </source>
</evidence>
<comment type="caution">
    <text evidence="10">The sequence shown here is derived from an EMBL/GenBank/DDBJ whole genome shotgun (WGS) entry which is preliminary data.</text>
</comment>
<proteinExistence type="predicted"/>
<evidence type="ECO:0000259" key="8">
    <source>
        <dbReference type="PROSITE" id="PS50090"/>
    </source>
</evidence>
<gene>
    <name evidence="10" type="ORF">KC19_5G089200</name>
</gene>
<keyword evidence="11" id="KW-1185">Reference proteome</keyword>
<dbReference type="EMBL" id="CM026425">
    <property type="protein sequence ID" value="KAG0576552.1"/>
    <property type="molecule type" value="Genomic_DNA"/>
</dbReference>
<dbReference type="PROSITE" id="PS50090">
    <property type="entry name" value="MYB_LIKE"/>
    <property type="match status" value="2"/>
</dbReference>
<feature type="domain" description="HTH myb-type" evidence="9">
    <location>
        <begin position="108"/>
        <end position="153"/>
    </location>
</feature>
<organism evidence="10 11">
    <name type="scientific">Ceratodon purpureus</name>
    <name type="common">Fire moss</name>
    <name type="synonym">Dicranum purpureum</name>
    <dbReference type="NCBI Taxonomy" id="3225"/>
    <lineage>
        <taxon>Eukaryota</taxon>
        <taxon>Viridiplantae</taxon>
        <taxon>Streptophyta</taxon>
        <taxon>Embryophyta</taxon>
        <taxon>Bryophyta</taxon>
        <taxon>Bryophytina</taxon>
        <taxon>Bryopsida</taxon>
        <taxon>Dicranidae</taxon>
        <taxon>Pseudoditrichales</taxon>
        <taxon>Ditrichaceae</taxon>
        <taxon>Ceratodon</taxon>
    </lineage>
</organism>
<comment type="subcellular location">
    <subcellularLocation>
        <location evidence="1">Nucleus</location>
    </subcellularLocation>
</comment>
<feature type="region of interest" description="Disordered" evidence="7">
    <location>
        <begin position="149"/>
        <end position="217"/>
    </location>
</feature>
<dbReference type="Gene3D" id="1.10.10.60">
    <property type="entry name" value="Homeodomain-like"/>
    <property type="match status" value="2"/>
</dbReference>
<keyword evidence="2" id="KW-0677">Repeat</keyword>
<feature type="domain" description="Myb-like" evidence="8">
    <location>
        <begin position="16"/>
        <end position="67"/>
    </location>
</feature>
<evidence type="ECO:0000256" key="5">
    <source>
        <dbReference type="ARBA" id="ARBA00023163"/>
    </source>
</evidence>
<evidence type="ECO:0000256" key="6">
    <source>
        <dbReference type="ARBA" id="ARBA00023242"/>
    </source>
</evidence>
<evidence type="ECO:0000256" key="3">
    <source>
        <dbReference type="ARBA" id="ARBA00023015"/>
    </source>
</evidence>
<name>A0A8T0HZD5_CERPU</name>
<protein>
    <submittedName>
        <fullName evidence="10">Uncharacterized protein</fullName>
    </submittedName>
</protein>
<dbReference type="GO" id="GO:0005634">
    <property type="term" value="C:nucleus"/>
    <property type="evidence" value="ECO:0007669"/>
    <property type="project" value="UniProtKB-SubCell"/>
</dbReference>
<dbReference type="CDD" id="cd00167">
    <property type="entry name" value="SANT"/>
    <property type="match status" value="2"/>
</dbReference>
<dbReference type="SMART" id="SM00717">
    <property type="entry name" value="SANT"/>
    <property type="match status" value="2"/>
</dbReference>